<evidence type="ECO:0000256" key="7">
    <source>
        <dbReference type="RuleBase" id="RU363137"/>
    </source>
</evidence>
<comment type="similarity">
    <text evidence="3 7">Belongs to the clathrin light chain family.</text>
</comment>
<dbReference type="GO" id="GO:0032050">
    <property type="term" value="F:clathrin heavy chain binding"/>
    <property type="evidence" value="ECO:0007669"/>
    <property type="project" value="TreeGrafter"/>
</dbReference>
<dbReference type="EMBL" id="JAJJMB010010755">
    <property type="protein sequence ID" value="KAI3906589.1"/>
    <property type="molecule type" value="Genomic_DNA"/>
</dbReference>
<organism evidence="9 10">
    <name type="scientific">Papaver atlanticum</name>
    <dbReference type="NCBI Taxonomy" id="357466"/>
    <lineage>
        <taxon>Eukaryota</taxon>
        <taxon>Viridiplantae</taxon>
        <taxon>Streptophyta</taxon>
        <taxon>Embryophyta</taxon>
        <taxon>Tracheophyta</taxon>
        <taxon>Spermatophyta</taxon>
        <taxon>Magnoliopsida</taxon>
        <taxon>Ranunculales</taxon>
        <taxon>Papaveraceae</taxon>
        <taxon>Papaveroideae</taxon>
        <taxon>Papaver</taxon>
    </lineage>
</organism>
<dbReference type="GO" id="GO:0072583">
    <property type="term" value="P:clathrin-dependent endocytosis"/>
    <property type="evidence" value="ECO:0007669"/>
    <property type="project" value="TreeGrafter"/>
</dbReference>
<dbReference type="InterPro" id="IPR000996">
    <property type="entry name" value="Clathrin_L-chain"/>
</dbReference>
<evidence type="ECO:0000313" key="10">
    <source>
        <dbReference type="Proteomes" id="UP001202328"/>
    </source>
</evidence>
<dbReference type="Proteomes" id="UP001202328">
    <property type="component" value="Unassembled WGS sequence"/>
</dbReference>
<evidence type="ECO:0000256" key="1">
    <source>
        <dbReference type="ARBA" id="ARBA00003913"/>
    </source>
</evidence>
<proteinExistence type="inferred from homology"/>
<dbReference type="PANTHER" id="PTHR10639:SF24">
    <property type="entry name" value="CLATHRIN LIGHT CHAIN 3"/>
    <property type="match status" value="1"/>
</dbReference>
<dbReference type="PANTHER" id="PTHR10639">
    <property type="entry name" value="CLATHRIN LIGHT CHAIN"/>
    <property type="match status" value="1"/>
</dbReference>
<feature type="compositionally biased region" description="Polar residues" evidence="8">
    <location>
        <begin position="31"/>
        <end position="44"/>
    </location>
</feature>
<accession>A0AAD4SHW9</accession>
<feature type="region of interest" description="Disordered" evidence="8">
    <location>
        <begin position="221"/>
        <end position="320"/>
    </location>
</feature>
<dbReference type="GO" id="GO:0006886">
    <property type="term" value="P:intracellular protein transport"/>
    <property type="evidence" value="ECO:0007669"/>
    <property type="project" value="InterPro"/>
</dbReference>
<evidence type="ECO:0000313" key="9">
    <source>
        <dbReference type="EMBL" id="KAI3906589.1"/>
    </source>
</evidence>
<evidence type="ECO:0000256" key="8">
    <source>
        <dbReference type="SAM" id="MobiDB-lite"/>
    </source>
</evidence>
<evidence type="ECO:0000256" key="2">
    <source>
        <dbReference type="ARBA" id="ARBA00004180"/>
    </source>
</evidence>
<name>A0AAD4SHW9_9MAGN</name>
<comment type="function">
    <text evidence="1 7">Clathrin is the major protein of the polyhedral coat of coated pits and vesicles.</text>
</comment>
<keyword evidence="5 7" id="KW-0168">Coated pit</keyword>
<dbReference type="AlphaFoldDB" id="A0AAD4SHW9"/>
<reference evidence="9" key="1">
    <citation type="submission" date="2022-04" db="EMBL/GenBank/DDBJ databases">
        <title>A functionally conserved STORR gene fusion in Papaver species that diverged 16.8 million years ago.</title>
        <authorList>
            <person name="Catania T."/>
        </authorList>
    </citation>
    <scope>NUCLEOTIDE SEQUENCE</scope>
    <source>
        <strain evidence="9">S-188037</strain>
    </source>
</reference>
<keyword evidence="10" id="KW-1185">Reference proteome</keyword>
<dbReference type="GO" id="GO:0005198">
    <property type="term" value="F:structural molecule activity"/>
    <property type="evidence" value="ECO:0007669"/>
    <property type="project" value="InterPro"/>
</dbReference>
<sequence>MSSSFDESVSSTRPFDDDNYLGYDPRLPSQRFDSFNASTNFTDNDSLKDGGDDNTSLPIFNDDDGMFSSHHQPIPDTPSPQAPIYGSGSGFSPFESELNGKHHLDVDDDVFGQSDGPVLPPPDQMQDEGFALREWRRVNAIQLAEKEKNEKEMLNQIIDEADEYKIEFYRKRQLAMESNKSLNREKEKLFVANRDKFHSEADKNYWKAIAELVPNEVPAIEKRRGKKDQDKKPSIVVVQGPKPGKPTDLARMRQILTKLKHNTPAHMKPPPPVADKDAKTGAASKDAKTGAAAAKDGKTGPATASPKAPAVTTAAVSATA</sequence>
<evidence type="ECO:0000256" key="5">
    <source>
        <dbReference type="ARBA" id="ARBA00023176"/>
    </source>
</evidence>
<keyword evidence="4 7" id="KW-0472">Membrane</keyword>
<comment type="subcellular location">
    <subcellularLocation>
        <location evidence="2 7">Cytoplasmic vesicle membrane</location>
        <topology evidence="2 7">Peripheral membrane protein</topology>
        <orientation evidence="2 7">Cytoplasmic side</orientation>
    </subcellularLocation>
    <subcellularLocation>
        <location evidence="7">Membrane</location>
        <location evidence="7">Coated pit</location>
        <topology evidence="7">Peripheral membrane protein</topology>
        <orientation evidence="7">Cytoplasmic side</orientation>
    </subcellularLocation>
    <text evidence="7">Cytoplasmic face of coated pits and vesicles.</text>
</comment>
<feature type="compositionally biased region" description="Polar residues" evidence="8">
    <location>
        <begin position="1"/>
        <end position="13"/>
    </location>
</feature>
<comment type="caution">
    <text evidence="9">The sequence shown here is derived from an EMBL/GenBank/DDBJ whole genome shotgun (WGS) entry which is preliminary data.</text>
</comment>
<evidence type="ECO:0000256" key="3">
    <source>
        <dbReference type="ARBA" id="ARBA00005263"/>
    </source>
</evidence>
<dbReference type="Pfam" id="PF01086">
    <property type="entry name" value="Clathrin_lg_ch"/>
    <property type="match status" value="1"/>
</dbReference>
<dbReference type="GO" id="GO:0030130">
    <property type="term" value="C:clathrin coat of trans-Golgi network vesicle"/>
    <property type="evidence" value="ECO:0007669"/>
    <property type="project" value="InterPro"/>
</dbReference>
<dbReference type="GO" id="GO:0030132">
    <property type="term" value="C:clathrin coat of coated pit"/>
    <property type="evidence" value="ECO:0007669"/>
    <property type="project" value="InterPro"/>
</dbReference>
<evidence type="ECO:0000256" key="4">
    <source>
        <dbReference type="ARBA" id="ARBA00023136"/>
    </source>
</evidence>
<feature type="region of interest" description="Disordered" evidence="8">
    <location>
        <begin position="1"/>
        <end position="126"/>
    </location>
</feature>
<feature type="compositionally biased region" description="Low complexity" evidence="8">
    <location>
        <begin position="280"/>
        <end position="320"/>
    </location>
</feature>
<keyword evidence="6 7" id="KW-0968">Cytoplasmic vesicle</keyword>
<evidence type="ECO:0000256" key="6">
    <source>
        <dbReference type="ARBA" id="ARBA00023329"/>
    </source>
</evidence>
<protein>
    <recommendedName>
        <fullName evidence="7">Clathrin light chain</fullName>
    </recommendedName>
</protein>
<gene>
    <name evidence="9" type="ORF">MKW98_009497</name>
</gene>
<feature type="compositionally biased region" description="Basic and acidic residues" evidence="8">
    <location>
        <begin position="221"/>
        <end position="233"/>
    </location>
</feature>